<dbReference type="AlphaFoldDB" id="A0AAD4R4X2"/>
<gene>
    <name evidence="2" type="ORF">DdX_11120</name>
</gene>
<protein>
    <submittedName>
        <fullName evidence="2">Uncharacterized protein</fullName>
    </submittedName>
</protein>
<accession>A0AAD4R4X2</accession>
<proteinExistence type="predicted"/>
<evidence type="ECO:0000256" key="1">
    <source>
        <dbReference type="SAM" id="SignalP"/>
    </source>
</evidence>
<keyword evidence="1" id="KW-0732">Signal</keyword>
<evidence type="ECO:0000313" key="3">
    <source>
        <dbReference type="Proteomes" id="UP001201812"/>
    </source>
</evidence>
<feature type="chain" id="PRO_5042120279" evidence="1">
    <location>
        <begin position="22"/>
        <end position="828"/>
    </location>
</feature>
<name>A0AAD4R4X2_9BILA</name>
<organism evidence="2 3">
    <name type="scientific">Ditylenchus destructor</name>
    <dbReference type="NCBI Taxonomy" id="166010"/>
    <lineage>
        <taxon>Eukaryota</taxon>
        <taxon>Metazoa</taxon>
        <taxon>Ecdysozoa</taxon>
        <taxon>Nematoda</taxon>
        <taxon>Chromadorea</taxon>
        <taxon>Rhabditida</taxon>
        <taxon>Tylenchina</taxon>
        <taxon>Tylenchomorpha</taxon>
        <taxon>Sphaerularioidea</taxon>
        <taxon>Anguinidae</taxon>
        <taxon>Anguininae</taxon>
        <taxon>Ditylenchus</taxon>
    </lineage>
</organism>
<dbReference type="InterPro" id="IPR036188">
    <property type="entry name" value="FAD/NAD-bd_sf"/>
</dbReference>
<comment type="caution">
    <text evidence="2">The sequence shown here is derived from an EMBL/GenBank/DDBJ whole genome shotgun (WGS) entry which is preliminary data.</text>
</comment>
<dbReference type="EMBL" id="JAKKPZ010000029">
    <property type="protein sequence ID" value="KAI1709728.1"/>
    <property type="molecule type" value="Genomic_DNA"/>
</dbReference>
<dbReference type="SUPFAM" id="SSF51971">
    <property type="entry name" value="Nucleotide-binding domain"/>
    <property type="match status" value="1"/>
</dbReference>
<evidence type="ECO:0000313" key="2">
    <source>
        <dbReference type="EMBL" id="KAI1709728.1"/>
    </source>
</evidence>
<reference evidence="2" key="1">
    <citation type="submission" date="2022-01" db="EMBL/GenBank/DDBJ databases">
        <title>Genome Sequence Resource for Two Populations of Ditylenchus destructor, the Migratory Endoparasitic Phytonematode.</title>
        <authorList>
            <person name="Zhang H."/>
            <person name="Lin R."/>
            <person name="Xie B."/>
        </authorList>
    </citation>
    <scope>NUCLEOTIDE SEQUENCE</scope>
    <source>
        <strain evidence="2">BazhouSP</strain>
    </source>
</reference>
<keyword evidence="3" id="KW-1185">Reference proteome</keyword>
<dbReference type="Proteomes" id="UP001201812">
    <property type="component" value="Unassembled WGS sequence"/>
</dbReference>
<dbReference type="Gene3D" id="3.50.50.60">
    <property type="entry name" value="FAD/NAD(P)-binding domain"/>
    <property type="match status" value="1"/>
</dbReference>
<feature type="signal peptide" evidence="1">
    <location>
        <begin position="1"/>
        <end position="21"/>
    </location>
</feature>
<sequence>MTLFRIILLVVFLIRILPVNANPIQSLLFNALYRTESIPSPRFKGLIYSIARIAQSGVTFFTKKRVAELEKIVANGGSIQTIESIHDSLNGRIAKLSKKFATLQGTVTIGKIQKDLVSEVKNEEDKNKWAVHKMVMECKKFIRKAFSHEGEGSYLDIFSFINSWYFLKSKYHELGNIYELSKLQSPELDIMVLETLYEERDKFIAQQPESQQQGKRFFNKVLIEGAGPVGLYTAFQLFLIGLDVTVINNRSEIYERRQIVVLDPIWTNNASEKTNDNESPPLILLYEASLKEIHLATKSDPSFYAILSPLSKTTKEHVQYIRNQIEIKTSKIKQQRPDISSDSASREAKSELENEKILYAQHILGAKNASSGIDIDEPIIKHNDRKISIKEYAKLVVDGKTPELRHLPNISFDLLICAGGAKDVIRTTYLGYPKQKSLRKSFGVGMWQKGEKLPKTHLAPISFVYQPFKKVSMQALKPLLEAQNFDKLIEDSAFLPESLRRNYKHLTAMMLQGVTCDGNVCEGNSENVSLKPDNGDPARRHIVVGFRETKNTFFVFAETDWALDIFVANLKSEMGKIKNDEPKLKLYKQFLEELERKWFAALANKFVQKKPTDDIINMDIDRPNPGKLNSDSNKSSTSIFEFVHTALEHPAKFYAAFGISILIMALGDALATPNFLSASGLSTSRIGVEGIKQVLRNYRDGKITSENELLISINEKLKLAKELTTEKVKQHLTVSSDQFSNVNATMEMFEIVNEKCKNARPAKDLQSEYDYNVICQYGKLDSENFSFVLEVKGRQPYNAQVTKKGEIEVEGGKAPYDTFIEAVFALKT</sequence>